<proteinExistence type="predicted"/>
<accession>A0ACB7IRJ0</accession>
<gene>
    <name evidence="1" type="ORF">CCMSSC00406_0006385</name>
</gene>
<sequence length="570" mass="63541">MSSTSSSLSLQDGSHLYYMDSGPVPNSMTYTTVILIHGAAVNGQTFERLHPLAASHNLRTVALNRTEYPGSARYTDTEMEELRHGDIKFLKRTAVRIAFFIAAYIQETGIPEEGGVVVVGWSIGTVSAMAPFSFPEAIPLETYDLLDRYVKRLVLYDPPYLAFGLELPADTVLHDPWGDATTKSPEEVFETFKYWVSSYFEVPEGWAGSINELDSRKRTERTTVDSWSQEEHDRFFSQDGAAKAEMHWFSEEMQKSINRMATSCLFDESTNGRYFRNLSVVFLHVHHVKMPSSGLTVLIDNTDANFTFNSPWSLSLPEPIWVNETYTAYNSFGEGNGTLGYGFEGTAIAFYGHADGQLLASNDGASPTYHPPGLQFQIYQQWFKFADLADTHHDITLDFNTNVYFDYAVISAGQSTPLRGRSILVDDSDAAMNYTGAWSEQSDQMFATGDGLQQIPHGKSVHRSTKAGDYVLLQFTGSSISVYGIVQWQKPGRVSTAYTLDGSASPQTTTISSDGQHNPYTDQPNYLFYHTDLAPGNHTLVITVTEITDQQSFLLDYIPRPSTASQQCQL</sequence>
<protein>
    <submittedName>
        <fullName evidence="1">Uncharacterized protein</fullName>
    </submittedName>
</protein>
<dbReference type="EMBL" id="WQMT02000007">
    <property type="protein sequence ID" value="KAG9220320.1"/>
    <property type="molecule type" value="Genomic_DNA"/>
</dbReference>
<name>A0ACB7IRJ0_PLECO</name>
<comment type="caution">
    <text evidence="1">The sequence shown here is derived from an EMBL/GenBank/DDBJ whole genome shotgun (WGS) entry which is preliminary data.</text>
</comment>
<evidence type="ECO:0000313" key="2">
    <source>
        <dbReference type="Proteomes" id="UP000824881"/>
    </source>
</evidence>
<keyword evidence="2" id="KW-1185">Reference proteome</keyword>
<evidence type="ECO:0000313" key="1">
    <source>
        <dbReference type="EMBL" id="KAG9220320.1"/>
    </source>
</evidence>
<organism evidence="1 2">
    <name type="scientific">Pleurotus cornucopiae</name>
    <name type="common">Cornucopia mushroom</name>
    <dbReference type="NCBI Taxonomy" id="5321"/>
    <lineage>
        <taxon>Eukaryota</taxon>
        <taxon>Fungi</taxon>
        <taxon>Dikarya</taxon>
        <taxon>Basidiomycota</taxon>
        <taxon>Agaricomycotina</taxon>
        <taxon>Agaricomycetes</taxon>
        <taxon>Agaricomycetidae</taxon>
        <taxon>Agaricales</taxon>
        <taxon>Pleurotineae</taxon>
        <taxon>Pleurotaceae</taxon>
        <taxon>Pleurotus</taxon>
    </lineage>
</organism>
<reference evidence="1 2" key="1">
    <citation type="journal article" date="2021" name="Appl. Environ. Microbiol.">
        <title>Genetic linkage and physical mapping for an oyster mushroom Pleurotus cornucopiae and QTL analysis for the trait cap color.</title>
        <authorList>
            <person name="Zhang Y."/>
            <person name="Gao W."/>
            <person name="Sonnenberg A."/>
            <person name="Chen Q."/>
            <person name="Zhang J."/>
            <person name="Huang C."/>
        </authorList>
    </citation>
    <scope>NUCLEOTIDE SEQUENCE [LARGE SCALE GENOMIC DNA]</scope>
    <source>
        <strain evidence="1">CCMSSC00406</strain>
    </source>
</reference>
<dbReference type="Proteomes" id="UP000824881">
    <property type="component" value="Unassembled WGS sequence"/>
</dbReference>